<feature type="region of interest" description="Disordered" evidence="2">
    <location>
        <begin position="1"/>
        <end position="40"/>
    </location>
</feature>
<dbReference type="GeneID" id="70177818"/>
<dbReference type="PANTHER" id="PTHR47256">
    <property type="entry name" value="ZN(II)2CYS6 TRANSCRIPTION FACTOR (EUROFUNG)-RELATED"/>
    <property type="match status" value="1"/>
</dbReference>
<keyword evidence="5" id="KW-1185">Reference proteome</keyword>
<dbReference type="EMBL" id="JAGTJQ010000006">
    <property type="protein sequence ID" value="KAH7029652.1"/>
    <property type="molecule type" value="Genomic_DNA"/>
</dbReference>
<comment type="caution">
    <text evidence="4">The sequence shown here is derived from an EMBL/GenBank/DDBJ whole genome shotgun (WGS) entry which is preliminary data.</text>
</comment>
<dbReference type="InterPro" id="IPR053187">
    <property type="entry name" value="Notoamide_regulator"/>
</dbReference>
<feature type="compositionally biased region" description="Polar residues" evidence="2">
    <location>
        <begin position="20"/>
        <end position="33"/>
    </location>
</feature>
<feature type="domain" description="Zn(2)-C6 fungal-type" evidence="3">
    <location>
        <begin position="51"/>
        <end position="82"/>
    </location>
</feature>
<evidence type="ECO:0000313" key="4">
    <source>
        <dbReference type="EMBL" id="KAH7029652.1"/>
    </source>
</evidence>
<dbReference type="Proteomes" id="UP000756346">
    <property type="component" value="Unassembled WGS sequence"/>
</dbReference>
<name>A0A9P9BPW0_9PEZI</name>
<dbReference type="GO" id="GO:0008270">
    <property type="term" value="F:zinc ion binding"/>
    <property type="evidence" value="ECO:0007669"/>
    <property type="project" value="InterPro"/>
</dbReference>
<sequence length="293" mass="31909">MPKPYRPLLPASRGSDPSRDTSQFSATGSTDNPSGAPGPRIVKRRLSSCTACVDCRARKKKCNGAWPACSNCVARGTTACQYKHPSMDPGGKILELLRSLSLSQAHTALAILRSQPDEGVVLASIKHDTEPLGVELQSRPVPLPLESELLATYPNAYLKNPVPATALRHSHLMSSYKPPGGEPSLQGYDHGAPSRPRTGSGSRDLHSPRISWFSKFEDVPPIDVDSAVRQYRFPLVAGGSPAKTPELYDRRLKKLDISFWTNVDVANSFAAQALSLYLETDHPYSDCLTQTFL</sequence>
<evidence type="ECO:0000256" key="1">
    <source>
        <dbReference type="ARBA" id="ARBA00023242"/>
    </source>
</evidence>
<dbReference type="PROSITE" id="PS00463">
    <property type="entry name" value="ZN2_CY6_FUNGAL_1"/>
    <property type="match status" value="1"/>
</dbReference>
<evidence type="ECO:0000313" key="5">
    <source>
        <dbReference type="Proteomes" id="UP000756346"/>
    </source>
</evidence>
<evidence type="ECO:0000256" key="2">
    <source>
        <dbReference type="SAM" id="MobiDB-lite"/>
    </source>
</evidence>
<dbReference type="CDD" id="cd00067">
    <property type="entry name" value="GAL4"/>
    <property type="match status" value="1"/>
</dbReference>
<keyword evidence="1" id="KW-0539">Nucleus</keyword>
<protein>
    <recommendedName>
        <fullName evidence="3">Zn(2)-C6 fungal-type domain-containing protein</fullName>
    </recommendedName>
</protein>
<evidence type="ECO:0000259" key="3">
    <source>
        <dbReference type="PROSITE" id="PS50048"/>
    </source>
</evidence>
<dbReference type="OrthoDB" id="3266505at2759"/>
<dbReference type="SUPFAM" id="SSF57701">
    <property type="entry name" value="Zn2/Cys6 DNA-binding domain"/>
    <property type="match status" value="1"/>
</dbReference>
<dbReference type="InterPro" id="IPR001138">
    <property type="entry name" value="Zn2Cys6_DnaBD"/>
</dbReference>
<dbReference type="GO" id="GO:0000981">
    <property type="term" value="F:DNA-binding transcription factor activity, RNA polymerase II-specific"/>
    <property type="evidence" value="ECO:0007669"/>
    <property type="project" value="InterPro"/>
</dbReference>
<proteinExistence type="predicted"/>
<organism evidence="4 5">
    <name type="scientific">Microdochium trichocladiopsis</name>
    <dbReference type="NCBI Taxonomy" id="1682393"/>
    <lineage>
        <taxon>Eukaryota</taxon>
        <taxon>Fungi</taxon>
        <taxon>Dikarya</taxon>
        <taxon>Ascomycota</taxon>
        <taxon>Pezizomycotina</taxon>
        <taxon>Sordariomycetes</taxon>
        <taxon>Xylariomycetidae</taxon>
        <taxon>Xylariales</taxon>
        <taxon>Microdochiaceae</taxon>
        <taxon>Microdochium</taxon>
    </lineage>
</organism>
<dbReference type="InterPro" id="IPR036864">
    <property type="entry name" value="Zn2-C6_fun-type_DNA-bd_sf"/>
</dbReference>
<dbReference type="RefSeq" id="XP_046011940.1">
    <property type="nucleotide sequence ID" value="XM_046148272.1"/>
</dbReference>
<reference evidence="4" key="1">
    <citation type="journal article" date="2021" name="Nat. Commun.">
        <title>Genetic determinants of endophytism in the Arabidopsis root mycobiome.</title>
        <authorList>
            <person name="Mesny F."/>
            <person name="Miyauchi S."/>
            <person name="Thiergart T."/>
            <person name="Pickel B."/>
            <person name="Atanasova L."/>
            <person name="Karlsson M."/>
            <person name="Huettel B."/>
            <person name="Barry K.W."/>
            <person name="Haridas S."/>
            <person name="Chen C."/>
            <person name="Bauer D."/>
            <person name="Andreopoulos W."/>
            <person name="Pangilinan J."/>
            <person name="LaButti K."/>
            <person name="Riley R."/>
            <person name="Lipzen A."/>
            <person name="Clum A."/>
            <person name="Drula E."/>
            <person name="Henrissat B."/>
            <person name="Kohler A."/>
            <person name="Grigoriev I.V."/>
            <person name="Martin F.M."/>
            <person name="Hacquard S."/>
        </authorList>
    </citation>
    <scope>NUCLEOTIDE SEQUENCE</scope>
    <source>
        <strain evidence="4">MPI-CAGE-CH-0230</strain>
    </source>
</reference>
<accession>A0A9P9BPW0</accession>
<dbReference type="PROSITE" id="PS50048">
    <property type="entry name" value="ZN2_CY6_FUNGAL_2"/>
    <property type="match status" value="1"/>
</dbReference>
<gene>
    <name evidence="4" type="ORF">B0I36DRAFT_134682</name>
</gene>
<dbReference type="PANTHER" id="PTHR47256:SF1">
    <property type="entry name" value="ZN(II)2CYS6 TRANSCRIPTION FACTOR (EUROFUNG)"/>
    <property type="match status" value="1"/>
</dbReference>
<dbReference type="Gene3D" id="4.10.240.10">
    <property type="entry name" value="Zn(2)-C6 fungal-type DNA-binding domain"/>
    <property type="match status" value="1"/>
</dbReference>
<dbReference type="SMART" id="SM00066">
    <property type="entry name" value="GAL4"/>
    <property type="match status" value="1"/>
</dbReference>
<dbReference type="AlphaFoldDB" id="A0A9P9BPW0"/>
<dbReference type="Pfam" id="PF00172">
    <property type="entry name" value="Zn_clus"/>
    <property type="match status" value="1"/>
</dbReference>
<feature type="region of interest" description="Disordered" evidence="2">
    <location>
        <begin position="173"/>
        <end position="206"/>
    </location>
</feature>